<dbReference type="Proteomes" id="UP000789920">
    <property type="component" value="Unassembled WGS sequence"/>
</dbReference>
<organism evidence="1 2">
    <name type="scientific">Racocetra persica</name>
    <dbReference type="NCBI Taxonomy" id="160502"/>
    <lineage>
        <taxon>Eukaryota</taxon>
        <taxon>Fungi</taxon>
        <taxon>Fungi incertae sedis</taxon>
        <taxon>Mucoromycota</taxon>
        <taxon>Glomeromycotina</taxon>
        <taxon>Glomeromycetes</taxon>
        <taxon>Diversisporales</taxon>
        <taxon>Gigasporaceae</taxon>
        <taxon>Racocetra</taxon>
    </lineage>
</organism>
<reference evidence="1" key="1">
    <citation type="submission" date="2021-06" db="EMBL/GenBank/DDBJ databases">
        <authorList>
            <person name="Kallberg Y."/>
            <person name="Tangrot J."/>
            <person name="Rosling A."/>
        </authorList>
    </citation>
    <scope>NUCLEOTIDE SEQUENCE</scope>
    <source>
        <strain evidence="1">MA461A</strain>
    </source>
</reference>
<sequence>MSSQKASKLEKLHQFAAKGGIGTCVAIEDTLANSQIDLMFYTGEVITVLKHIDGDIYLGFCEGVIGRFRGKSVSFNGPLKTQLSSKSCDNLARTKNPDGLLPDNSQRQLQQNSYLRPSDVSQNVQTRSRSSSMSSVDIISEPSSPSITPTISITYSNDDNQNYEGNGPFNNHENNFSKPIVKNIDISRVPQPDLNNPSQMQNKLVSSGSPEVKINQHHAGGSREYSINSSVRQFPSPNSPLSSPNIIPSDSSSRQFSSPTPPQSSPNIIPSNPPYRQFSSPIPPQSSPNVTPFNPSYRQTSSPTPPPSSPRIVPSNPSYRQTSSPTPSPSSPRIAPSNPSYRQTSSPTPPPSSPRVVPSNPSARQFNSNSPLSSPKIIPSNNSSTRQFSSSNSSLSSPKVIPSNPSTRQFSSNSPLSSPKVIPSNPSARQFSSPTPPLSSPTIVPSSPSARQFSSPTPPLSSPKVVPQILVDDGELEGRHKRRPLKKNYSSKDDFDDDDSLYHSNNNSSIDITRPMAPFMYENGNDSGTNDSEDISSDEDELETKSLKNMDPKKKTDSTRKDKVLAIDDYGFVHNVAEHEIPEGANGIQRIVQVPGVEEKTARSIRSYRDREAKWVSFLGSMDPSMARDSRK</sequence>
<proteinExistence type="predicted"/>
<gene>
    <name evidence="1" type="ORF">RPERSI_LOCUS13720</name>
</gene>
<protein>
    <submittedName>
        <fullName evidence="1">9158_t:CDS:1</fullName>
    </submittedName>
</protein>
<feature type="non-terminal residue" evidence="1">
    <location>
        <position position="632"/>
    </location>
</feature>
<comment type="caution">
    <text evidence="1">The sequence shown here is derived from an EMBL/GenBank/DDBJ whole genome shotgun (WGS) entry which is preliminary data.</text>
</comment>
<evidence type="ECO:0000313" key="1">
    <source>
        <dbReference type="EMBL" id="CAG8746514.1"/>
    </source>
</evidence>
<keyword evidence="2" id="KW-1185">Reference proteome</keyword>
<dbReference type="EMBL" id="CAJVQC010030750">
    <property type="protein sequence ID" value="CAG8746514.1"/>
    <property type="molecule type" value="Genomic_DNA"/>
</dbReference>
<name>A0ACA9QC92_9GLOM</name>
<accession>A0ACA9QC92</accession>
<evidence type="ECO:0000313" key="2">
    <source>
        <dbReference type="Proteomes" id="UP000789920"/>
    </source>
</evidence>